<reference evidence="3" key="1">
    <citation type="journal article" date="2019" name="Int. J. Syst. Evol. Microbiol.">
        <title>The Global Catalogue of Microorganisms (GCM) 10K type strain sequencing project: providing services to taxonomists for standard genome sequencing and annotation.</title>
        <authorList>
            <consortium name="The Broad Institute Genomics Platform"/>
            <consortium name="The Broad Institute Genome Sequencing Center for Infectious Disease"/>
            <person name="Wu L."/>
            <person name="Ma J."/>
        </authorList>
    </citation>
    <scope>NUCLEOTIDE SEQUENCE [LARGE SCALE GENOMIC DNA]</scope>
    <source>
        <strain evidence="3">CGMCC 1.15043</strain>
    </source>
</reference>
<sequence length="126" mass="14324">MHNEAVPVECERLSKQAWERANESSGLVLGVDDFAIRNGHTYNTGIHDRETMLDLLAGRKLEDLRAYAQQHPNFLQLQPKAVVMDLAQAYHTGISECFPNAIRIADRFHVHGYIIEALQEVRKSVQ</sequence>
<dbReference type="PANTHER" id="PTHR33498:SF1">
    <property type="entry name" value="TRANSPOSASE FOR INSERTION SEQUENCE ELEMENT IS1557"/>
    <property type="match status" value="1"/>
</dbReference>
<dbReference type="InterPro" id="IPR047951">
    <property type="entry name" value="Transpos_ISL3"/>
</dbReference>
<evidence type="ECO:0000259" key="1">
    <source>
        <dbReference type="Pfam" id="PF01610"/>
    </source>
</evidence>
<evidence type="ECO:0000313" key="3">
    <source>
        <dbReference type="Proteomes" id="UP000615455"/>
    </source>
</evidence>
<accession>A0ABQ2BS32</accession>
<organism evidence="2 3">
    <name type="scientific">Paenibacillus marchantiophytorum</name>
    <dbReference type="NCBI Taxonomy" id="1619310"/>
    <lineage>
        <taxon>Bacteria</taxon>
        <taxon>Bacillati</taxon>
        <taxon>Bacillota</taxon>
        <taxon>Bacilli</taxon>
        <taxon>Bacillales</taxon>
        <taxon>Paenibacillaceae</taxon>
        <taxon>Paenibacillus</taxon>
    </lineage>
</organism>
<protein>
    <recommendedName>
        <fullName evidence="1">Transposase IS204/IS1001/IS1096/IS1165 DDE domain-containing protein</fullName>
    </recommendedName>
</protein>
<dbReference type="Proteomes" id="UP000615455">
    <property type="component" value="Unassembled WGS sequence"/>
</dbReference>
<proteinExistence type="predicted"/>
<dbReference type="Pfam" id="PF01610">
    <property type="entry name" value="DDE_Tnp_ISL3"/>
    <property type="match status" value="1"/>
</dbReference>
<name>A0ABQ2BS32_9BACL</name>
<dbReference type="PANTHER" id="PTHR33498">
    <property type="entry name" value="TRANSPOSASE FOR INSERTION SEQUENCE ELEMENT IS1557"/>
    <property type="match status" value="1"/>
</dbReference>
<comment type="caution">
    <text evidence="2">The sequence shown here is derived from an EMBL/GenBank/DDBJ whole genome shotgun (WGS) entry which is preliminary data.</text>
</comment>
<gene>
    <name evidence="2" type="ORF">GCM10008018_16090</name>
</gene>
<feature type="domain" description="Transposase IS204/IS1001/IS1096/IS1165 DDE" evidence="1">
    <location>
        <begin position="29"/>
        <end position="126"/>
    </location>
</feature>
<dbReference type="EMBL" id="BMHE01000005">
    <property type="protein sequence ID" value="GGI46232.1"/>
    <property type="molecule type" value="Genomic_DNA"/>
</dbReference>
<evidence type="ECO:0000313" key="2">
    <source>
        <dbReference type="EMBL" id="GGI46232.1"/>
    </source>
</evidence>
<keyword evidence="3" id="KW-1185">Reference proteome</keyword>
<dbReference type="InterPro" id="IPR002560">
    <property type="entry name" value="Transposase_DDE"/>
</dbReference>